<dbReference type="InterPro" id="IPR050471">
    <property type="entry name" value="AB_hydrolase"/>
</dbReference>
<proteinExistence type="predicted"/>
<organism evidence="1 2">
    <name type="scientific">Maritalea porphyrae</name>
    <dbReference type="NCBI Taxonomy" id="880732"/>
    <lineage>
        <taxon>Bacteria</taxon>
        <taxon>Pseudomonadati</taxon>
        <taxon>Pseudomonadota</taxon>
        <taxon>Alphaproteobacteria</taxon>
        <taxon>Hyphomicrobiales</taxon>
        <taxon>Devosiaceae</taxon>
        <taxon>Maritalea</taxon>
    </lineage>
</organism>
<accession>A0ABQ5UP06</accession>
<comment type="caution">
    <text evidence="1">The sequence shown here is derived from an EMBL/GenBank/DDBJ whole genome shotgun (WGS) entry which is preliminary data.</text>
</comment>
<reference evidence="1" key="1">
    <citation type="journal article" date="2014" name="Int. J. Syst. Evol. Microbiol.">
        <title>Complete genome of a new Firmicutes species belonging to the dominant human colonic microbiota ('Ruminococcus bicirculans') reveals two chromosomes and a selective capacity to utilize plant glucans.</title>
        <authorList>
            <consortium name="NISC Comparative Sequencing Program"/>
            <person name="Wegmann U."/>
            <person name="Louis P."/>
            <person name="Goesmann A."/>
            <person name="Henrissat B."/>
            <person name="Duncan S.H."/>
            <person name="Flint H.J."/>
        </authorList>
    </citation>
    <scope>NUCLEOTIDE SEQUENCE</scope>
    <source>
        <strain evidence="1">NBRC 107169</strain>
    </source>
</reference>
<evidence type="ECO:0008006" key="3">
    <source>
        <dbReference type="Google" id="ProtNLM"/>
    </source>
</evidence>
<dbReference type="EMBL" id="BSNI01000001">
    <property type="protein sequence ID" value="GLQ16328.1"/>
    <property type="molecule type" value="Genomic_DNA"/>
</dbReference>
<dbReference type="Proteomes" id="UP001161405">
    <property type="component" value="Unassembled WGS sequence"/>
</dbReference>
<keyword evidence="2" id="KW-1185">Reference proteome</keyword>
<dbReference type="Gene3D" id="3.40.50.1820">
    <property type="entry name" value="alpha/beta hydrolase"/>
    <property type="match status" value="1"/>
</dbReference>
<protein>
    <recommendedName>
        <fullName evidence="3">Alpha/beta hydrolase</fullName>
    </recommendedName>
</protein>
<dbReference type="RefSeq" id="WP_284361897.1">
    <property type="nucleotide sequence ID" value="NZ_BSNI01000001.1"/>
</dbReference>
<evidence type="ECO:0000313" key="1">
    <source>
        <dbReference type="EMBL" id="GLQ16328.1"/>
    </source>
</evidence>
<dbReference type="PANTHER" id="PTHR43433:SF5">
    <property type="entry name" value="AB HYDROLASE-1 DOMAIN-CONTAINING PROTEIN"/>
    <property type="match status" value="1"/>
</dbReference>
<dbReference type="InterPro" id="IPR029058">
    <property type="entry name" value="AB_hydrolase_fold"/>
</dbReference>
<evidence type="ECO:0000313" key="2">
    <source>
        <dbReference type="Proteomes" id="UP001161405"/>
    </source>
</evidence>
<gene>
    <name evidence="1" type="ORF">GCM10007879_05770</name>
</gene>
<reference evidence="1" key="2">
    <citation type="submission" date="2023-01" db="EMBL/GenBank/DDBJ databases">
        <title>Draft genome sequence of Maritalea porphyrae strain NBRC 107169.</title>
        <authorList>
            <person name="Sun Q."/>
            <person name="Mori K."/>
        </authorList>
    </citation>
    <scope>NUCLEOTIDE SEQUENCE</scope>
    <source>
        <strain evidence="1">NBRC 107169</strain>
    </source>
</reference>
<dbReference type="SUPFAM" id="SSF53474">
    <property type="entry name" value="alpha/beta-Hydrolases"/>
    <property type="match status" value="1"/>
</dbReference>
<sequence>MEQNLESAFATTTWHDTKCPLPKNSVYRSIDGRAEFQAYYDKVVHSLNEPVATNCYDTSFGSTHVTTMGNPEGKPILILPGMSIPGPMMLDFFAYLAKDNWLIAPDLIGQPGRSADVPFSPRNNAYGKWAIELLDALSLSQVNIAAASFGGSIGLELLKLAPQRVQKQALIVAAGLTPKLPYFKIYAKLFFTWMAYRHFPNKAILQTIARPLSRHLTSDNLDYLDIVIRQTAFWRHHPAGPFFGNDMPKTMKPVLIVFGKNDIMFPYKETKAHAEKILNIGHEFVLEESAHMPGDKEMAPIHKEIEAYFKN</sequence>
<dbReference type="PANTHER" id="PTHR43433">
    <property type="entry name" value="HYDROLASE, ALPHA/BETA FOLD FAMILY PROTEIN"/>
    <property type="match status" value="1"/>
</dbReference>
<name>A0ABQ5UP06_9HYPH</name>